<dbReference type="EMBL" id="CYKH01001677">
    <property type="protein sequence ID" value="CUG88833.1"/>
    <property type="molecule type" value="Genomic_DNA"/>
</dbReference>
<organism evidence="3 4">
    <name type="scientific">Bodo saltans</name>
    <name type="common">Flagellated protozoan</name>
    <dbReference type="NCBI Taxonomy" id="75058"/>
    <lineage>
        <taxon>Eukaryota</taxon>
        <taxon>Discoba</taxon>
        <taxon>Euglenozoa</taxon>
        <taxon>Kinetoplastea</taxon>
        <taxon>Metakinetoplastina</taxon>
        <taxon>Eubodonida</taxon>
        <taxon>Bodonidae</taxon>
        <taxon>Bodo</taxon>
    </lineage>
</organism>
<name>A0A0S4JFC2_BODSA</name>
<keyword evidence="2" id="KW-1133">Transmembrane helix</keyword>
<accession>A0A0S4JFC2</accession>
<dbReference type="Proteomes" id="UP000051952">
    <property type="component" value="Unassembled WGS sequence"/>
</dbReference>
<evidence type="ECO:0000256" key="1">
    <source>
        <dbReference type="SAM" id="MobiDB-lite"/>
    </source>
</evidence>
<reference evidence="4" key="1">
    <citation type="submission" date="2015-09" db="EMBL/GenBank/DDBJ databases">
        <authorList>
            <consortium name="Pathogen Informatics"/>
        </authorList>
    </citation>
    <scope>NUCLEOTIDE SEQUENCE [LARGE SCALE GENOMIC DNA]</scope>
    <source>
        <strain evidence="4">Lake Konstanz</strain>
    </source>
</reference>
<evidence type="ECO:0000256" key="2">
    <source>
        <dbReference type="SAM" id="Phobius"/>
    </source>
</evidence>
<feature type="compositionally biased region" description="Polar residues" evidence="1">
    <location>
        <begin position="1533"/>
        <end position="1557"/>
    </location>
</feature>
<feature type="region of interest" description="Disordered" evidence="1">
    <location>
        <begin position="1525"/>
        <end position="1580"/>
    </location>
</feature>
<sequence length="1617" mass="174140">MLVKEGIVVASRSRLNRHLLECLTAVLMVVVTSLLPTCNGSWTTSFVQNNIPIPAGLREDLLTVSDPTSVINVFIVFRGNVSFAQAMQTDPAVLLGSCISSATDSKFGWNNWRSRFTYNVAVSDTVITLQLTPAAGYSPSKSDVISCGLGLPGTNGAIYALGTLDATDLYATFSVKPAEKVSSRLFLSCTSGNNNLYTTPQVTYTETAIRDNGLCIEVWMIGDNWDSTLVASMPQYLDCFSTDMSTCDTFRKLVRDSQYFFYDGVNSPQRFVISINRSVTRTFNPSQNIFVGFVPPTSRGQMYGQKNVAFTLLTIDNNFTVSGYSNALVLPMFRQLDVNSSTRVGAGFPPGIAGADSLNMDLSENCIRGKNSSTKSCPMVLLVYMASWNFQITTLGTSDLQAIGFYSNNTGAYLAPTFVASVPSLVLDSSGKTPALYMSLSGDANYDIAVKDVIQVYLPYSLFADNQGAREPPAYNLTITVWPSPGNISSDLFTPSMLLPQSTFWTGGAQYRITLGGESFLSEFAADFLNLTYIQGTADAAGWSKWKSCALPERSIYFDTIHGKLDKRVLVLNFQECPQYAQAVTMETIALTFGTQYLASGIALATPPTLPLVFTVIKSTPVYAVTGTVVYTIDDVLNGAVSFRIVLRGGTAFRDGRLDPSVAGDCATQLRASMQNITRNTVDSENWGNATIQAELLNANSLSYVEDKYGSLTLLDVTFLADSNYFTNRGENITFGSIPAVCIQSNEPISKTSTVPQLKITARIAVLSVVVASSPTSSDFGSLSAFPAPTLRVGGATIVITAEPNTDTFDVASVTAAKERIVNSFVCTSPQPFGFRATRDSIVNVTLISSLKIVVTFNALPQFAITAIENVALVIDASWTTSQQTPLINGNTTFVINPSPGSISLVDSLVQSAAYVTEDDIRAGNLWFQFSMIGDLWRQERDPYVAMFSGPTGESTGLLSLVDELVPSIEYFNFTSTNTSQYLTLQLQASDTYDISALETLRITFSAEAASSGLAPRFDQGDGSFTFQIRPSAGRFVVSGQTGLTEKIVREGGSILYLTLFGEKWTTTAAQCVRGGISITTSTTRNALLSSTIIPIYGNGMALLNRFTLSVTMFPARSGTNVYILGSTLSDTLRINISSQCVVSGITPLQGVTELHITSSQGELTLGTTTPSVITEDIVRTQSIQIQIVLDGSSWATGIDQQPLSISLLEGFSSTSSPLNEPSGFLVHRDALFSLRSLTVVPDILKTNKSITVRTVAQPTYDISEDEVITFTITDASFISNGVLPSPAQISFVVKALQQELVLMYQPPGGQFSSSLLEASVKNLLSISKLTSSTTSSSSSANATLYRPVATTLISQSGLLYVVSCAFNVTPTSDDPRTSVELLDALFALDSTYVYTQTGIKCSALSTATLCAAEAATPSPSSSSNSDDDAMTIAYWLIGAASVFALFAIVVAVAFLLHKRELGGGLRNGSTTHKMGRRTRVPHYLSGQGPTTSRQPVASRMLTPMSLRSYALSRNNNFATTAKTVEDPVFEETSPTTSSDPLHNTTNGGTMRLNASISGTNNRSSGQSQQQSRSPMMGEMPQLRDAAADERYRTYERLLKRNPSATRSVQQMMELDS</sequence>
<evidence type="ECO:0000313" key="4">
    <source>
        <dbReference type="Proteomes" id="UP000051952"/>
    </source>
</evidence>
<keyword evidence="2" id="KW-0472">Membrane</keyword>
<keyword evidence="2" id="KW-0812">Transmembrane</keyword>
<dbReference type="VEuPathDB" id="TriTrypDB:BSAL_17505"/>
<gene>
    <name evidence="3" type="ORF">BSAL_17505</name>
</gene>
<feature type="compositionally biased region" description="Low complexity" evidence="1">
    <location>
        <begin position="1558"/>
        <end position="1574"/>
    </location>
</feature>
<proteinExistence type="predicted"/>
<evidence type="ECO:0000313" key="3">
    <source>
        <dbReference type="EMBL" id="CUG88833.1"/>
    </source>
</evidence>
<feature type="transmembrane region" description="Helical" evidence="2">
    <location>
        <begin position="1433"/>
        <end position="1457"/>
    </location>
</feature>
<protein>
    <submittedName>
        <fullName evidence="3">Membrane-associated protein, putative</fullName>
    </submittedName>
</protein>
<keyword evidence="4" id="KW-1185">Reference proteome</keyword>